<dbReference type="Proteomes" id="UP000679213">
    <property type="component" value="Chromosome I"/>
</dbReference>
<dbReference type="InterPro" id="IPR010171">
    <property type="entry name" value="CRISPR_Csx1"/>
</dbReference>
<reference evidence="3 4" key="1">
    <citation type="submission" date="2020-04" db="EMBL/GenBank/DDBJ databases">
        <authorList>
            <consortium name="Genoscope - CEA"/>
            <person name="William W."/>
        </authorList>
    </citation>
    <scope>NUCLEOTIDE SEQUENCE [LARGE SCALE GENOMIC DNA]</scope>
    <source>
        <strain evidence="3 4">SG7</strain>
    </source>
</reference>
<dbReference type="PANTHER" id="PTHR37169">
    <property type="entry name" value="CRISPR SYSTEM ENDORIBONUCLEASE CSX1-RELATED"/>
    <property type="match status" value="1"/>
</dbReference>
<dbReference type="KEGG" id="mesg:MLAUSG7_1270"/>
<protein>
    <submittedName>
        <fullName evidence="3">CRISPR system endoribonuclease Csx1</fullName>
        <ecNumber evidence="3">3.1.-.-</ecNumber>
    </submittedName>
</protein>
<dbReference type="SUPFAM" id="SSF160980">
    <property type="entry name" value="SSO1389-like"/>
    <property type="match status" value="1"/>
</dbReference>
<dbReference type="InterPro" id="IPR053857">
    <property type="entry name" value="Csx1_CARF"/>
</dbReference>
<organism evidence="3 4">
    <name type="scientific">Methanocaldococcus lauensis</name>
    <dbReference type="NCBI Taxonomy" id="2546128"/>
    <lineage>
        <taxon>Archaea</taxon>
        <taxon>Methanobacteriati</taxon>
        <taxon>Methanobacteriota</taxon>
        <taxon>Methanomada group</taxon>
        <taxon>Methanococci</taxon>
        <taxon>Methanococcales</taxon>
        <taxon>Methanocaldococcaceae</taxon>
        <taxon>Methanocaldococcus</taxon>
    </lineage>
</organism>
<dbReference type="EC" id="3.1.-.-" evidence="3"/>
<dbReference type="Gene3D" id="3.40.50.10640">
    <property type="entry name" value="SSO1389-like"/>
    <property type="match status" value="1"/>
</dbReference>
<evidence type="ECO:0000313" key="4">
    <source>
        <dbReference type="Proteomes" id="UP000679213"/>
    </source>
</evidence>
<evidence type="ECO:0000259" key="1">
    <source>
        <dbReference type="Pfam" id="PF09455"/>
    </source>
</evidence>
<dbReference type="EMBL" id="LR792632">
    <property type="protein sequence ID" value="CAB3289529.1"/>
    <property type="molecule type" value="Genomic_DNA"/>
</dbReference>
<dbReference type="AlphaFoldDB" id="A0A8D6SX30"/>
<evidence type="ECO:0000313" key="3">
    <source>
        <dbReference type="EMBL" id="CAB3289529.1"/>
    </source>
</evidence>
<feature type="domain" description="CRISPR system endoribonuclease Csx1 CARF" evidence="2">
    <location>
        <begin position="4"/>
        <end position="168"/>
    </location>
</feature>
<dbReference type="GeneID" id="65884063"/>
<evidence type="ECO:0000259" key="2">
    <source>
        <dbReference type="Pfam" id="PF22230"/>
    </source>
</evidence>
<dbReference type="NCBIfam" id="TIGR01897">
    <property type="entry name" value="cas_MJ1666"/>
    <property type="match status" value="1"/>
</dbReference>
<dbReference type="Pfam" id="PF22230">
    <property type="entry name" value="Csx1_CARF"/>
    <property type="match status" value="1"/>
</dbReference>
<sequence>MKNILIAPWGNFKSWREVEYTLGDIKKPSKTSVSVISEKIKPDKTYILVLDTLSNLNSDNYNDIVYEVKNDVENFIKNENLEIKNYETIVCPGVGSFPNGKFLGNLRDYYSFILYKLAKNISGNVHIHLDLTHGINYMPVLTYKAIRDILEILAIRNDAKLTVYNSDPYGGDLAELKIHIVEDSKIIPTYQFSGIQQHPLDTTEYTPKEKIGEIKKIINQNNEIKTLKLLKQNINAFLASIKYALPLVYSTFYVDYKIIEKIADGIIDSYFKYIQIDTDNKTLKRYLKLTTDFDSIIVAYKISKECKLEKYIKNELSLKEIDNLKEELFKNNPYISFIGRELSTIYRIFKEKYNEEEINKISKSWIPMYKFRKEDKDKFNIRNFLAHGGLEKSVTEIYINLDTNNEKDREKIFNNIKLRYCKDFIKKNNDIVKFIYSYLDKKTNKEEKTNILEKLEKVMLNT</sequence>
<name>A0A8D6SX30_9EURY</name>
<accession>A0A8D6SX30</accession>
<dbReference type="InterPro" id="IPR013383">
    <property type="entry name" value="CRISPR-assoc_prot_DxTHG_CS"/>
</dbReference>
<dbReference type="Pfam" id="PF09455">
    <property type="entry name" value="Csx1_HEPN"/>
    <property type="match status" value="1"/>
</dbReference>
<dbReference type="PANTHER" id="PTHR37169:SF1">
    <property type="entry name" value="CRISPR SYSTEM ENDORIBONUCLEASE CSX1"/>
    <property type="match status" value="1"/>
</dbReference>
<dbReference type="InterPro" id="IPR019016">
    <property type="entry name" value="Csx1-like_HEPN"/>
</dbReference>
<dbReference type="InterPro" id="IPR052875">
    <property type="entry name" value="CRISPR_assoc_ribonuclease"/>
</dbReference>
<dbReference type="Gene3D" id="1.10.3740.10">
    <property type="entry name" value="SSO1389-like domains"/>
    <property type="match status" value="1"/>
</dbReference>
<keyword evidence="3" id="KW-0378">Hydrolase</keyword>
<dbReference type="RefSeq" id="WP_214399605.1">
    <property type="nucleotide sequence ID" value="NZ_LR792632.1"/>
</dbReference>
<gene>
    <name evidence="3" type="primary">csx</name>
    <name evidence="3" type="ORF">MLAUSG7_1270</name>
</gene>
<proteinExistence type="predicted"/>
<dbReference type="GO" id="GO:0016787">
    <property type="term" value="F:hydrolase activity"/>
    <property type="evidence" value="ECO:0007669"/>
    <property type="project" value="UniProtKB-KW"/>
</dbReference>
<dbReference type="NCBIfam" id="TIGR02549">
    <property type="entry name" value="CRISPR_DxTHG"/>
    <property type="match status" value="1"/>
</dbReference>
<feature type="domain" description="CRISPR system endoribonuclease Csx1-like HEPN" evidence="1">
    <location>
        <begin position="336"/>
        <end position="398"/>
    </location>
</feature>
<keyword evidence="4" id="KW-1185">Reference proteome</keyword>
<dbReference type="InterPro" id="IPR027419">
    <property type="entry name" value="CRISPR-assoc_Csx1_C"/>
</dbReference>